<evidence type="ECO:0000313" key="1">
    <source>
        <dbReference type="EMBL" id="KAL3572443.1"/>
    </source>
</evidence>
<keyword evidence="2" id="KW-1185">Reference proteome</keyword>
<dbReference type="Proteomes" id="UP000309997">
    <property type="component" value="Unassembled WGS sequence"/>
</dbReference>
<dbReference type="EMBL" id="RCHU02000014">
    <property type="protein sequence ID" value="KAL3572443.1"/>
    <property type="molecule type" value="Genomic_DNA"/>
</dbReference>
<name>A0ACC4B1N6_POPAL</name>
<protein>
    <submittedName>
        <fullName evidence="1">Uncharacterized protein</fullName>
    </submittedName>
</protein>
<evidence type="ECO:0000313" key="2">
    <source>
        <dbReference type="Proteomes" id="UP000309997"/>
    </source>
</evidence>
<reference evidence="1 2" key="1">
    <citation type="journal article" date="2024" name="Plant Biotechnol. J.">
        <title>Genome and CRISPR/Cas9 system of a widespread forest tree (Populus alba) in the world.</title>
        <authorList>
            <person name="Liu Y.J."/>
            <person name="Jiang P.F."/>
            <person name="Han X.M."/>
            <person name="Li X.Y."/>
            <person name="Wang H.M."/>
            <person name="Wang Y.J."/>
            <person name="Wang X.X."/>
            <person name="Zeng Q.Y."/>
        </authorList>
    </citation>
    <scope>NUCLEOTIDE SEQUENCE [LARGE SCALE GENOMIC DNA]</scope>
    <source>
        <strain evidence="2">cv. PAL-ZL1</strain>
    </source>
</reference>
<sequence>MEEQNPASQSHRSTEQLQDNAELEHQYGCEHYRRRCKIRAPCCNQIFSCRHCHNEATSSLSNPKDRHEIVRHDIKQVICSVCNTEQEVAQVCNKCGVKMGEYFCDICKFYDDDTRKQQFHCDSCGICRLGGRENFFHCEKCGSCYAIDMRDNHSCVENSMKNYCPVCYEYLFDSVKQAMVMKCGHTMHMDCFKEMSKQQQYRCPICSKTVMDTSEYWKMLDEEYSAIIGEVSFDRLRLFKCPSNTSMRSPSSAMTATALAKSPFTLLGTSANSAPRIIPEGLQEPVAKMKCLSISKRYRQRTCDANLV</sequence>
<organism evidence="1 2">
    <name type="scientific">Populus alba</name>
    <name type="common">White poplar</name>
    <dbReference type="NCBI Taxonomy" id="43335"/>
    <lineage>
        <taxon>Eukaryota</taxon>
        <taxon>Viridiplantae</taxon>
        <taxon>Streptophyta</taxon>
        <taxon>Embryophyta</taxon>
        <taxon>Tracheophyta</taxon>
        <taxon>Spermatophyta</taxon>
        <taxon>Magnoliopsida</taxon>
        <taxon>eudicotyledons</taxon>
        <taxon>Gunneridae</taxon>
        <taxon>Pentapetalae</taxon>
        <taxon>rosids</taxon>
        <taxon>fabids</taxon>
        <taxon>Malpighiales</taxon>
        <taxon>Salicaceae</taxon>
        <taxon>Saliceae</taxon>
        <taxon>Populus</taxon>
    </lineage>
</organism>
<accession>A0ACC4B1N6</accession>
<gene>
    <name evidence="1" type="ORF">D5086_026347</name>
</gene>
<proteinExistence type="predicted"/>
<comment type="caution">
    <text evidence="1">The sequence shown here is derived from an EMBL/GenBank/DDBJ whole genome shotgun (WGS) entry which is preliminary data.</text>
</comment>